<accession>A0A5F1Y227</accession>
<evidence type="ECO:0000313" key="2">
    <source>
        <dbReference type="Proteomes" id="UP000276407"/>
    </source>
</evidence>
<dbReference type="EMBL" id="CP033614">
    <property type="protein sequence ID" value="AYV57569.1"/>
    <property type="molecule type" value="Genomic_DNA"/>
</dbReference>
<organism evidence="1 2">
    <name type="scientific">Leptospira kmetyi</name>
    <dbReference type="NCBI Taxonomy" id="408139"/>
    <lineage>
        <taxon>Bacteria</taxon>
        <taxon>Pseudomonadati</taxon>
        <taxon>Spirochaetota</taxon>
        <taxon>Spirochaetia</taxon>
        <taxon>Leptospirales</taxon>
        <taxon>Leptospiraceae</taxon>
        <taxon>Leptospira</taxon>
    </lineage>
</organism>
<reference evidence="1 2" key="1">
    <citation type="submission" date="2018-11" db="EMBL/GenBank/DDBJ databases">
        <title>Complete genome sequence of Leptospira kmetyi isolate LS 001/16 from soil sample associated with a leptospirosis patient in Kelantan.</title>
        <authorList>
            <person name="Muhammad Yusoff F."/>
            <person name="Muhammad Yusoff S."/>
            <person name="Ahmad M.N."/>
            <person name="Yusof N.Y."/>
            <person name="Aziah I."/>
        </authorList>
    </citation>
    <scope>NUCLEOTIDE SEQUENCE [LARGE SCALE GENOMIC DNA]</scope>
    <source>
        <strain evidence="1 2">LS 001/16</strain>
    </source>
</reference>
<sequence>MIKQEIDYRKEVGLRQRVQVETTLISYERKIFKVGQVMKNDSG</sequence>
<evidence type="ECO:0000313" key="1">
    <source>
        <dbReference type="EMBL" id="AYV57569.1"/>
    </source>
</evidence>
<dbReference type="AlphaFoldDB" id="A0A5F1Y227"/>
<proteinExistence type="predicted"/>
<dbReference type="SUPFAM" id="SSF54637">
    <property type="entry name" value="Thioesterase/thiol ester dehydrase-isomerase"/>
    <property type="match status" value="1"/>
</dbReference>
<protein>
    <submittedName>
        <fullName evidence="1">Uncharacterized protein</fullName>
    </submittedName>
</protein>
<dbReference type="Gene3D" id="3.10.129.10">
    <property type="entry name" value="Hotdog Thioesterase"/>
    <property type="match status" value="1"/>
</dbReference>
<dbReference type="Proteomes" id="UP000276407">
    <property type="component" value="Chromosome 1"/>
</dbReference>
<dbReference type="KEGG" id="lkm:EFP84_14425"/>
<name>A0A5F1Y227_9LEPT</name>
<gene>
    <name evidence="1" type="ORF">EFP84_14425</name>
</gene>
<dbReference type="InterPro" id="IPR029069">
    <property type="entry name" value="HotDog_dom_sf"/>
</dbReference>